<keyword evidence="4" id="KW-1015">Disulfide bond</keyword>
<dbReference type="SUPFAM" id="SSF53474">
    <property type="entry name" value="alpha/beta-Hydrolases"/>
    <property type="match status" value="1"/>
</dbReference>
<dbReference type="AlphaFoldDB" id="A0A8J3J8I4"/>
<dbReference type="InterPro" id="IPR029058">
    <property type="entry name" value="AB_hydrolase_fold"/>
</dbReference>
<name>A0A8J3J8I4_9ACTN</name>
<sequence>MRQTRPRPFPPRLRRAALATALALATLTAAAAVATPAHAVSSTATCPGVIVIGVRGTNEAAGTGGNTYQYASGGFGGRLNLTSSAVIETSYTARRVGLKYPATAIAPIYPISQGTGTDNLKSLVTSLGSTCSSATRFVLVGYSQGAHVIGDALASDSSKRIAAAYRSRIAAVVFFGDPTYRKGEPFNVGGATGTGTWPRAAGVLSEFNSRLRSYCYANDKWCQNASDPADVHGTKYQTSTVQTAAKNFILSKL</sequence>
<dbReference type="PANTHER" id="PTHR33630:SF9">
    <property type="entry name" value="CUTINASE 4"/>
    <property type="match status" value="1"/>
</dbReference>
<keyword evidence="7" id="KW-1185">Reference proteome</keyword>
<feature type="signal peptide" evidence="5">
    <location>
        <begin position="1"/>
        <end position="39"/>
    </location>
</feature>
<evidence type="ECO:0008006" key="8">
    <source>
        <dbReference type="Google" id="ProtNLM"/>
    </source>
</evidence>
<proteinExistence type="inferred from homology"/>
<accession>A0A8J3J8I4</accession>
<dbReference type="PROSITE" id="PS51318">
    <property type="entry name" value="TAT"/>
    <property type="match status" value="1"/>
</dbReference>
<dbReference type="InterPro" id="IPR006311">
    <property type="entry name" value="TAT_signal"/>
</dbReference>
<keyword evidence="2" id="KW-0719">Serine esterase</keyword>
<evidence type="ECO:0000256" key="3">
    <source>
        <dbReference type="ARBA" id="ARBA00022801"/>
    </source>
</evidence>
<dbReference type="Proteomes" id="UP000601223">
    <property type="component" value="Unassembled WGS sequence"/>
</dbReference>
<organism evidence="6 7">
    <name type="scientific">Catellatospora bangladeshensis</name>
    <dbReference type="NCBI Taxonomy" id="310355"/>
    <lineage>
        <taxon>Bacteria</taxon>
        <taxon>Bacillati</taxon>
        <taxon>Actinomycetota</taxon>
        <taxon>Actinomycetes</taxon>
        <taxon>Micromonosporales</taxon>
        <taxon>Micromonosporaceae</taxon>
        <taxon>Catellatospora</taxon>
    </lineage>
</organism>
<reference evidence="6 7" key="1">
    <citation type="submission" date="2021-01" db="EMBL/GenBank/DDBJ databases">
        <title>Whole genome shotgun sequence of Catellatospora bangladeshensis NBRC 107357.</title>
        <authorList>
            <person name="Komaki H."/>
            <person name="Tamura T."/>
        </authorList>
    </citation>
    <scope>NUCLEOTIDE SEQUENCE [LARGE SCALE GENOMIC DNA]</scope>
    <source>
        <strain evidence="6 7">NBRC 107357</strain>
    </source>
</reference>
<dbReference type="Pfam" id="PF01083">
    <property type="entry name" value="Cutinase"/>
    <property type="match status" value="1"/>
</dbReference>
<protein>
    <recommendedName>
        <fullName evidence="8">Cutinase family protein</fullName>
    </recommendedName>
</protein>
<dbReference type="EMBL" id="BONF01000009">
    <property type="protein sequence ID" value="GIF80132.1"/>
    <property type="molecule type" value="Genomic_DNA"/>
</dbReference>
<comment type="caution">
    <text evidence="6">The sequence shown here is derived from an EMBL/GenBank/DDBJ whole genome shotgun (WGS) entry which is preliminary data.</text>
</comment>
<dbReference type="PANTHER" id="PTHR33630">
    <property type="entry name" value="CUTINASE RV1984C-RELATED-RELATED"/>
    <property type="match status" value="1"/>
</dbReference>
<keyword evidence="5" id="KW-0732">Signal</keyword>
<comment type="similarity">
    <text evidence="1">Belongs to the cutinase family.</text>
</comment>
<evidence type="ECO:0000313" key="7">
    <source>
        <dbReference type="Proteomes" id="UP000601223"/>
    </source>
</evidence>
<dbReference type="GO" id="GO:0052689">
    <property type="term" value="F:carboxylic ester hydrolase activity"/>
    <property type="evidence" value="ECO:0007669"/>
    <property type="project" value="UniProtKB-KW"/>
</dbReference>
<evidence type="ECO:0000256" key="2">
    <source>
        <dbReference type="ARBA" id="ARBA00022487"/>
    </source>
</evidence>
<evidence type="ECO:0000256" key="1">
    <source>
        <dbReference type="ARBA" id="ARBA00007534"/>
    </source>
</evidence>
<keyword evidence="3" id="KW-0378">Hydrolase</keyword>
<dbReference type="RefSeq" id="WP_203743433.1">
    <property type="nucleotide sequence ID" value="NZ_BONF01000009.1"/>
</dbReference>
<evidence type="ECO:0000256" key="4">
    <source>
        <dbReference type="ARBA" id="ARBA00023157"/>
    </source>
</evidence>
<evidence type="ECO:0000313" key="6">
    <source>
        <dbReference type="EMBL" id="GIF80132.1"/>
    </source>
</evidence>
<gene>
    <name evidence="6" type="ORF">Cba03nite_14810</name>
</gene>
<evidence type="ECO:0000256" key="5">
    <source>
        <dbReference type="SAM" id="SignalP"/>
    </source>
</evidence>
<feature type="chain" id="PRO_5035148043" description="Cutinase family protein" evidence="5">
    <location>
        <begin position="40"/>
        <end position="253"/>
    </location>
</feature>
<dbReference type="InterPro" id="IPR000675">
    <property type="entry name" value="Cutinase/axe"/>
</dbReference>
<dbReference type="SMART" id="SM01110">
    <property type="entry name" value="Cutinase"/>
    <property type="match status" value="1"/>
</dbReference>
<dbReference type="Gene3D" id="3.40.50.1820">
    <property type="entry name" value="alpha/beta hydrolase"/>
    <property type="match status" value="1"/>
</dbReference>